<dbReference type="AlphaFoldDB" id="A0A8J3LID7"/>
<sequence>MYPVTLTGRVVVLREFRRDDVDAAFAIVGDEDVTRWLSFDVHDQAATQAMIDGVVERAQAVPRTEYYLVVTLPGDELIGFARLGLDGVQAAKLGYAIRHDQWGHGYATDAARALVDFGFRQLGLHRISAAIGPDNEASIAVVKRLGMQYEGRIRDHVFTNGSWRDSLLYSVLAAEWEASSAVSLRR</sequence>
<dbReference type="InterPro" id="IPR016181">
    <property type="entry name" value="Acyl_CoA_acyltransferase"/>
</dbReference>
<dbReference type="PROSITE" id="PS51186">
    <property type="entry name" value="GNAT"/>
    <property type="match status" value="1"/>
</dbReference>
<reference evidence="2" key="1">
    <citation type="submission" date="2021-01" db="EMBL/GenBank/DDBJ databases">
        <title>Whole genome shotgun sequence of Planosporangium flavigriseum NBRC 105377.</title>
        <authorList>
            <person name="Komaki H."/>
            <person name="Tamura T."/>
        </authorList>
    </citation>
    <scope>NUCLEOTIDE SEQUENCE</scope>
    <source>
        <strain evidence="2">NBRC 105377</strain>
    </source>
</reference>
<organism evidence="2 3">
    <name type="scientific">Planosporangium flavigriseum</name>
    <dbReference type="NCBI Taxonomy" id="373681"/>
    <lineage>
        <taxon>Bacteria</taxon>
        <taxon>Bacillati</taxon>
        <taxon>Actinomycetota</taxon>
        <taxon>Actinomycetes</taxon>
        <taxon>Micromonosporales</taxon>
        <taxon>Micromonosporaceae</taxon>
        <taxon>Planosporangium</taxon>
    </lineage>
</organism>
<keyword evidence="3" id="KW-1185">Reference proteome</keyword>
<evidence type="ECO:0000259" key="1">
    <source>
        <dbReference type="PROSITE" id="PS51186"/>
    </source>
</evidence>
<dbReference type="PANTHER" id="PTHR43792:SF1">
    <property type="entry name" value="N-ACETYLTRANSFERASE DOMAIN-CONTAINING PROTEIN"/>
    <property type="match status" value="1"/>
</dbReference>
<dbReference type="SUPFAM" id="SSF55729">
    <property type="entry name" value="Acyl-CoA N-acyltransferases (Nat)"/>
    <property type="match status" value="1"/>
</dbReference>
<protein>
    <submittedName>
        <fullName evidence="2">N-acetyltransferase GCN5</fullName>
    </submittedName>
</protein>
<feature type="domain" description="N-acetyltransferase" evidence="1">
    <location>
        <begin position="11"/>
        <end position="174"/>
    </location>
</feature>
<dbReference type="PANTHER" id="PTHR43792">
    <property type="entry name" value="GNAT FAMILY, PUTATIVE (AFU_ORTHOLOGUE AFUA_3G00765)-RELATED-RELATED"/>
    <property type="match status" value="1"/>
</dbReference>
<comment type="caution">
    <text evidence="2">The sequence shown here is derived from an EMBL/GenBank/DDBJ whole genome shotgun (WGS) entry which is preliminary data.</text>
</comment>
<name>A0A8J3LID7_9ACTN</name>
<dbReference type="Pfam" id="PF13302">
    <property type="entry name" value="Acetyltransf_3"/>
    <property type="match status" value="1"/>
</dbReference>
<evidence type="ECO:0000313" key="3">
    <source>
        <dbReference type="Proteomes" id="UP000653674"/>
    </source>
</evidence>
<dbReference type="Gene3D" id="3.40.630.30">
    <property type="match status" value="1"/>
</dbReference>
<gene>
    <name evidence="2" type="ORF">Pfl04_06660</name>
</gene>
<evidence type="ECO:0000313" key="2">
    <source>
        <dbReference type="EMBL" id="GIG72262.1"/>
    </source>
</evidence>
<dbReference type="Proteomes" id="UP000653674">
    <property type="component" value="Unassembled WGS sequence"/>
</dbReference>
<accession>A0A8J3LID7</accession>
<proteinExistence type="predicted"/>
<dbReference type="InterPro" id="IPR051531">
    <property type="entry name" value="N-acetyltransferase"/>
</dbReference>
<dbReference type="GO" id="GO:0016747">
    <property type="term" value="F:acyltransferase activity, transferring groups other than amino-acyl groups"/>
    <property type="evidence" value="ECO:0007669"/>
    <property type="project" value="InterPro"/>
</dbReference>
<dbReference type="EMBL" id="BONU01000003">
    <property type="protein sequence ID" value="GIG72262.1"/>
    <property type="molecule type" value="Genomic_DNA"/>
</dbReference>
<dbReference type="InterPro" id="IPR000182">
    <property type="entry name" value="GNAT_dom"/>
</dbReference>